<dbReference type="RefSeq" id="WP_008383909.1">
    <property type="nucleotide sequence ID" value="NZ_AOIV01000006.1"/>
</dbReference>
<name>M0DGV7_HALPD</name>
<dbReference type="InParanoid" id="M0DGV7"/>
<evidence type="ECO:0000256" key="1">
    <source>
        <dbReference type="SAM" id="Phobius"/>
    </source>
</evidence>
<evidence type="ECO:0000313" key="2">
    <source>
        <dbReference type="EMBL" id="ELZ33952.1"/>
    </source>
</evidence>
<keyword evidence="1" id="KW-0472">Membrane</keyword>
<gene>
    <name evidence="2" type="ORF">C474_03295</name>
</gene>
<proteinExistence type="predicted"/>
<dbReference type="EMBL" id="AOIV01000006">
    <property type="protein sequence ID" value="ELZ33952.1"/>
    <property type="molecule type" value="Genomic_DNA"/>
</dbReference>
<reference evidence="2 3" key="1">
    <citation type="journal article" date="2014" name="PLoS Genet.">
        <title>Phylogenetically driven sequencing of extremely halophilic archaea reveals strategies for static and dynamic osmo-response.</title>
        <authorList>
            <person name="Becker E.A."/>
            <person name="Seitzer P.M."/>
            <person name="Tritt A."/>
            <person name="Larsen D."/>
            <person name="Krusor M."/>
            <person name="Yao A.I."/>
            <person name="Wu D."/>
            <person name="Madern D."/>
            <person name="Eisen J.A."/>
            <person name="Darling A.E."/>
            <person name="Facciotti M.T."/>
        </authorList>
    </citation>
    <scope>NUCLEOTIDE SEQUENCE [LARGE SCALE GENOMIC DNA]</scope>
    <source>
        <strain evidence="2 3">JCM 14848</strain>
    </source>
</reference>
<feature type="transmembrane region" description="Helical" evidence="1">
    <location>
        <begin position="84"/>
        <end position="104"/>
    </location>
</feature>
<dbReference type="Proteomes" id="UP000011513">
    <property type="component" value="Unassembled WGS sequence"/>
</dbReference>
<accession>M0DGV7</accession>
<comment type="caution">
    <text evidence="2">The sequence shown here is derived from an EMBL/GenBank/DDBJ whole genome shotgun (WGS) entry which is preliminary data.</text>
</comment>
<keyword evidence="1" id="KW-0812">Transmembrane</keyword>
<dbReference type="AlphaFoldDB" id="M0DGV7"/>
<feature type="transmembrane region" description="Helical" evidence="1">
    <location>
        <begin position="116"/>
        <end position="134"/>
    </location>
</feature>
<protein>
    <submittedName>
        <fullName evidence="2">Uncharacterized protein</fullName>
    </submittedName>
</protein>
<keyword evidence="1" id="KW-1133">Transmembrane helix</keyword>
<sequence length="153" mass="15963">MTETDAVPRTTDDEPARRIDPRFVEGRGRLVLFGGAWWLALGEAVGIAPVVWGGVVIVAGAFGLDTVGKLLRYRALPIPSADRLTLGATRTLLALAAVAVLAGYADGRYGGGGIRILRWLATAGVGCGLLHVAARSLYLPARESAVDGDVPSE</sequence>
<organism evidence="2 3">
    <name type="scientific">Halogeometricum pallidum JCM 14848</name>
    <dbReference type="NCBI Taxonomy" id="1227487"/>
    <lineage>
        <taxon>Archaea</taxon>
        <taxon>Methanobacteriati</taxon>
        <taxon>Methanobacteriota</taxon>
        <taxon>Stenosarchaea group</taxon>
        <taxon>Halobacteria</taxon>
        <taxon>Halobacteriales</taxon>
        <taxon>Haloferacaceae</taxon>
        <taxon>Halogeometricum</taxon>
    </lineage>
</organism>
<evidence type="ECO:0000313" key="3">
    <source>
        <dbReference type="Proteomes" id="UP000011513"/>
    </source>
</evidence>
<keyword evidence="3" id="KW-1185">Reference proteome</keyword>
<feature type="transmembrane region" description="Helical" evidence="1">
    <location>
        <begin position="36"/>
        <end position="64"/>
    </location>
</feature>